<dbReference type="OrthoDB" id="2757352at2759"/>
<proteinExistence type="predicted"/>
<dbReference type="AlphaFoldDB" id="A0A5C2S024"/>
<evidence type="ECO:0000313" key="2">
    <source>
        <dbReference type="EMBL" id="RPD56631.1"/>
    </source>
</evidence>
<gene>
    <name evidence="2" type="ORF">L227DRAFT_655990</name>
</gene>
<feature type="compositionally biased region" description="Low complexity" evidence="1">
    <location>
        <begin position="1"/>
        <end position="27"/>
    </location>
</feature>
<dbReference type="EMBL" id="ML122286">
    <property type="protein sequence ID" value="RPD56631.1"/>
    <property type="molecule type" value="Genomic_DNA"/>
</dbReference>
<protein>
    <submittedName>
        <fullName evidence="2">Uncharacterized protein</fullName>
    </submittedName>
</protein>
<evidence type="ECO:0000256" key="1">
    <source>
        <dbReference type="SAM" id="MobiDB-lite"/>
    </source>
</evidence>
<dbReference type="Proteomes" id="UP000313359">
    <property type="component" value="Unassembled WGS sequence"/>
</dbReference>
<evidence type="ECO:0000313" key="3">
    <source>
        <dbReference type="Proteomes" id="UP000313359"/>
    </source>
</evidence>
<organism evidence="2 3">
    <name type="scientific">Lentinus tigrinus ALCF2SS1-6</name>
    <dbReference type="NCBI Taxonomy" id="1328759"/>
    <lineage>
        <taxon>Eukaryota</taxon>
        <taxon>Fungi</taxon>
        <taxon>Dikarya</taxon>
        <taxon>Basidiomycota</taxon>
        <taxon>Agaricomycotina</taxon>
        <taxon>Agaricomycetes</taxon>
        <taxon>Polyporales</taxon>
        <taxon>Polyporaceae</taxon>
        <taxon>Lentinus</taxon>
    </lineage>
</organism>
<feature type="compositionally biased region" description="Polar residues" evidence="1">
    <location>
        <begin position="32"/>
        <end position="42"/>
    </location>
</feature>
<accession>A0A5C2S024</accession>
<keyword evidence="3" id="KW-1185">Reference proteome</keyword>
<sequence length="84" mass="8259">MSNNTSKAASPATSTPSSTPAPASKAPVNDAASFTSDTSTLNDAKDAKGDAAKGTTLGASSTSFAKKAKEHGWAAPTATRPSFG</sequence>
<feature type="region of interest" description="Disordered" evidence="1">
    <location>
        <begin position="1"/>
        <end position="84"/>
    </location>
</feature>
<reference evidence="2" key="1">
    <citation type="journal article" date="2018" name="Genome Biol. Evol.">
        <title>Genomics and development of Lentinus tigrinus, a white-rot wood-decaying mushroom with dimorphic fruiting bodies.</title>
        <authorList>
            <person name="Wu B."/>
            <person name="Xu Z."/>
            <person name="Knudson A."/>
            <person name="Carlson A."/>
            <person name="Chen N."/>
            <person name="Kovaka S."/>
            <person name="LaButti K."/>
            <person name="Lipzen A."/>
            <person name="Pennachio C."/>
            <person name="Riley R."/>
            <person name="Schakwitz W."/>
            <person name="Umezawa K."/>
            <person name="Ohm R.A."/>
            <person name="Grigoriev I.V."/>
            <person name="Nagy L.G."/>
            <person name="Gibbons J."/>
            <person name="Hibbett D."/>
        </authorList>
    </citation>
    <scope>NUCLEOTIDE SEQUENCE [LARGE SCALE GENOMIC DNA]</scope>
    <source>
        <strain evidence="2">ALCF2SS1-6</strain>
    </source>
</reference>
<name>A0A5C2S024_9APHY</name>